<gene>
    <name evidence="2" type="ORF">DCW38_05245</name>
</gene>
<dbReference type="Pfam" id="PF00557">
    <property type="entry name" value="Peptidase_M24"/>
    <property type="match status" value="1"/>
</dbReference>
<name>A0A350HAK4_UNCW3</name>
<reference evidence="2 3" key="1">
    <citation type="journal article" date="2018" name="Nat. Biotechnol.">
        <title>A standardized bacterial taxonomy based on genome phylogeny substantially revises the tree of life.</title>
        <authorList>
            <person name="Parks D.H."/>
            <person name="Chuvochina M."/>
            <person name="Waite D.W."/>
            <person name="Rinke C."/>
            <person name="Skarshewski A."/>
            <person name="Chaumeil P.A."/>
            <person name="Hugenholtz P."/>
        </authorList>
    </citation>
    <scope>NUCLEOTIDE SEQUENCE [LARGE SCALE GENOMIC DNA]</scope>
    <source>
        <strain evidence="2">UBA9956</strain>
    </source>
</reference>
<dbReference type="AlphaFoldDB" id="A0A350HAK4"/>
<evidence type="ECO:0000313" key="3">
    <source>
        <dbReference type="Proteomes" id="UP000264062"/>
    </source>
</evidence>
<dbReference type="EMBL" id="DMZY01000155">
    <property type="protein sequence ID" value="HAV92570.1"/>
    <property type="molecule type" value="Genomic_DNA"/>
</dbReference>
<dbReference type="InterPro" id="IPR000994">
    <property type="entry name" value="Pept_M24"/>
</dbReference>
<dbReference type="InterPro" id="IPR036005">
    <property type="entry name" value="Creatinase/aminopeptidase-like"/>
</dbReference>
<feature type="domain" description="Peptidase M24" evidence="1">
    <location>
        <begin position="143"/>
        <end position="338"/>
    </location>
</feature>
<organism evidence="2 3">
    <name type="scientific">candidate division WOR-3 bacterium</name>
    <dbReference type="NCBI Taxonomy" id="2052148"/>
    <lineage>
        <taxon>Bacteria</taxon>
        <taxon>Bacteria division WOR-3</taxon>
    </lineage>
</organism>
<dbReference type="InterPro" id="IPR050659">
    <property type="entry name" value="Peptidase_M24B"/>
</dbReference>
<sequence length="346" mass="38895">MERKIKIVQRVLKDHEMLLLDNPQEVFDLAGFKTSFNLGEYDASMLLGRKKVFIVCDQLLYPYIEKISGVNVVKGDSFEYLKNNKLFVTEWKKILKENKITKLGLVNMSLEGAFREFNTFHFLSPSRTLGKIKEGKEILEIKSLAKTMKRIFTSAEKFLVKDMTDINLRNMIDEEIYSLGCDRRYLPTYVGFDAKSIYPTLSADTLKNGSLVLIDAGIMKKGIGLSYSSTLKFGAPSKEKEKLYRTAKDGLEVILSKINKSSSPLNADMAYREFLSRHKFLNNSLEYAVSFIESAQGGEVNSVTDSSGFAEGQIVKATSSIFIPGISGVRIEGIVLVKGKSHEKIL</sequence>
<dbReference type="PANTHER" id="PTHR46112:SF2">
    <property type="entry name" value="XAA-PRO AMINOPEPTIDASE P-RELATED"/>
    <property type="match status" value="1"/>
</dbReference>
<dbReference type="SUPFAM" id="SSF55920">
    <property type="entry name" value="Creatinase/aminopeptidase"/>
    <property type="match status" value="1"/>
</dbReference>
<proteinExistence type="predicted"/>
<dbReference type="Gene3D" id="3.90.230.10">
    <property type="entry name" value="Creatinase/methionine aminopeptidase superfamily"/>
    <property type="match status" value="1"/>
</dbReference>
<evidence type="ECO:0000259" key="1">
    <source>
        <dbReference type="Pfam" id="PF00557"/>
    </source>
</evidence>
<dbReference type="PANTHER" id="PTHR46112">
    <property type="entry name" value="AMINOPEPTIDASE"/>
    <property type="match status" value="1"/>
</dbReference>
<dbReference type="Proteomes" id="UP000264062">
    <property type="component" value="Unassembled WGS sequence"/>
</dbReference>
<evidence type="ECO:0000313" key="2">
    <source>
        <dbReference type="EMBL" id="HAV92570.1"/>
    </source>
</evidence>
<protein>
    <recommendedName>
        <fullName evidence="1">Peptidase M24 domain-containing protein</fullName>
    </recommendedName>
</protein>
<accession>A0A350HAK4</accession>
<comment type="caution">
    <text evidence="2">The sequence shown here is derived from an EMBL/GenBank/DDBJ whole genome shotgun (WGS) entry which is preliminary data.</text>
</comment>